<evidence type="ECO:0000313" key="4">
    <source>
        <dbReference type="Proteomes" id="UP000015993"/>
    </source>
</evidence>
<keyword evidence="1" id="KW-1133">Transmembrane helix</keyword>
<dbReference type="GO" id="GO:0006355">
    <property type="term" value="P:regulation of DNA-templated transcription"/>
    <property type="evidence" value="ECO:0007669"/>
    <property type="project" value="InterPro"/>
</dbReference>
<feature type="transmembrane region" description="Helical" evidence="1">
    <location>
        <begin position="87"/>
        <end position="105"/>
    </location>
</feature>
<dbReference type="RefSeq" id="WP_009347108.1">
    <property type="nucleotide sequence ID" value="NZ_JH376828.1"/>
</dbReference>
<evidence type="ECO:0000313" key="3">
    <source>
        <dbReference type="EMBL" id="EHG23672.1"/>
    </source>
</evidence>
<feature type="domain" description="HTH luxR-type" evidence="2">
    <location>
        <begin position="268"/>
        <end position="325"/>
    </location>
</feature>
<feature type="transmembrane region" description="Helical" evidence="1">
    <location>
        <begin position="27"/>
        <end position="49"/>
    </location>
</feature>
<feature type="transmembrane region" description="Helical" evidence="1">
    <location>
        <begin position="55"/>
        <end position="75"/>
    </location>
</feature>
<dbReference type="Pfam" id="PF00196">
    <property type="entry name" value="GerE"/>
    <property type="match status" value="1"/>
</dbReference>
<dbReference type="STRING" id="679199.HMPREF9332_00688"/>
<dbReference type="HOGENOM" id="CLU_813438_0_0_10"/>
<accession>G5GAQ8</accession>
<feature type="transmembrane region" description="Helical" evidence="1">
    <location>
        <begin position="162"/>
        <end position="182"/>
    </location>
</feature>
<dbReference type="Gene3D" id="1.10.10.10">
    <property type="entry name" value="Winged helix-like DNA-binding domain superfamily/Winged helix DNA-binding domain"/>
    <property type="match status" value="1"/>
</dbReference>
<dbReference type="eggNOG" id="COG2771">
    <property type="taxonomic scope" value="Bacteria"/>
</dbReference>
<dbReference type="GO" id="GO:0003677">
    <property type="term" value="F:DNA binding"/>
    <property type="evidence" value="ECO:0007669"/>
    <property type="project" value="InterPro"/>
</dbReference>
<dbReference type="PATRIC" id="fig|679199.3.peg.741"/>
<feature type="transmembrane region" description="Helical" evidence="1">
    <location>
        <begin position="138"/>
        <end position="156"/>
    </location>
</feature>
<dbReference type="SUPFAM" id="SSF46894">
    <property type="entry name" value="C-terminal effector domain of the bipartite response regulators"/>
    <property type="match status" value="1"/>
</dbReference>
<evidence type="ECO:0000256" key="1">
    <source>
        <dbReference type="SAM" id="Phobius"/>
    </source>
</evidence>
<gene>
    <name evidence="3" type="ORF">HMPREF9332_00688</name>
</gene>
<dbReference type="AlphaFoldDB" id="G5GAQ8"/>
<dbReference type="InterPro" id="IPR000792">
    <property type="entry name" value="Tscrpt_reg_LuxR_C"/>
</dbReference>
<keyword evidence="4" id="KW-1185">Reference proteome</keyword>
<protein>
    <recommendedName>
        <fullName evidence="2">HTH luxR-type domain-containing protein</fullName>
    </recommendedName>
</protein>
<dbReference type="Proteomes" id="UP000015993">
    <property type="component" value="Unassembled WGS sequence"/>
</dbReference>
<comment type="caution">
    <text evidence="3">The sequence shown here is derived from an EMBL/GenBank/DDBJ whole genome shotgun (WGS) entry which is preliminary data.</text>
</comment>
<reference evidence="3 4" key="1">
    <citation type="submission" date="2011-08" db="EMBL/GenBank/DDBJ databases">
        <title>The Genome Sequence of Prevotella sp. oral taxon 302 str. F0323.</title>
        <authorList>
            <consortium name="The Broad Institute Genome Sequencing Platform"/>
            <person name="Earl A."/>
            <person name="Ward D."/>
            <person name="Feldgarden M."/>
            <person name="Gevers D."/>
            <person name="Izard J."/>
            <person name="Blanton J.M."/>
            <person name="Baranova O.V."/>
            <person name="Tanner A.C."/>
            <person name="Dewhirst F.E."/>
            <person name="Young S.K."/>
            <person name="Zeng Q."/>
            <person name="Gargeya S."/>
            <person name="Fitzgerald M."/>
            <person name="Haas B."/>
            <person name="Abouelleil A."/>
            <person name="Alvarado L."/>
            <person name="Arachchi H.M."/>
            <person name="Berlin A."/>
            <person name="Brown A."/>
            <person name="Chapman S.B."/>
            <person name="Chen Z."/>
            <person name="Dunbar C."/>
            <person name="Freedman E."/>
            <person name="Gearin G."/>
            <person name="Gellesch M."/>
            <person name="Goldberg J."/>
            <person name="Griggs A."/>
            <person name="Gujja S."/>
            <person name="Heiman D."/>
            <person name="Howarth C."/>
            <person name="Larson L."/>
            <person name="Lui A."/>
            <person name="MacDonald P.J.P."/>
            <person name="Montmayeur A."/>
            <person name="Murphy C."/>
            <person name="Neiman D."/>
            <person name="Pearson M."/>
            <person name="Priest M."/>
            <person name="Roberts A."/>
            <person name="Saif S."/>
            <person name="Shea T."/>
            <person name="Shenoy N."/>
            <person name="Sisk P."/>
            <person name="Stolte C."/>
            <person name="Sykes S."/>
            <person name="Wortman J."/>
            <person name="Nusbaum C."/>
            <person name="Birren B."/>
        </authorList>
    </citation>
    <scope>NUCLEOTIDE SEQUENCE [LARGE SCALE GENOMIC DNA]</scope>
    <source>
        <strain evidence="3 4">F0323</strain>
    </source>
</reference>
<evidence type="ECO:0000259" key="2">
    <source>
        <dbReference type="SMART" id="SM00421"/>
    </source>
</evidence>
<keyword evidence="1" id="KW-0812">Transmembrane</keyword>
<name>G5GAQ8_9BACT</name>
<keyword evidence="1" id="KW-0472">Membrane</keyword>
<dbReference type="SMART" id="SM00421">
    <property type="entry name" value="HTH_LUXR"/>
    <property type="match status" value="1"/>
</dbReference>
<proteinExistence type="predicted"/>
<feature type="transmembrane region" description="Helical" evidence="1">
    <location>
        <begin position="350"/>
        <end position="374"/>
    </location>
</feature>
<dbReference type="EMBL" id="ACZK01000012">
    <property type="protein sequence ID" value="EHG23672.1"/>
    <property type="molecule type" value="Genomic_DNA"/>
</dbReference>
<dbReference type="InterPro" id="IPR016032">
    <property type="entry name" value="Sig_transdc_resp-reg_C-effctor"/>
</dbReference>
<feature type="transmembrane region" description="Helical" evidence="1">
    <location>
        <begin position="111"/>
        <end position="131"/>
    </location>
</feature>
<sequence>MITHYLTETVSEFLQSRATNTIGRHRIIVYLVHSVLVVTIISMQFLGLGGSSDPLPLSMSGIHLAACLFSLSLYIKQQLTLSKAFSLTVLVAQCVIVTRFFYFATVRPDHFLQLILVNQIASLLAVFFLVISFVRFTPFIVSAISVIGYGCVSAYLQEPSLWCLFGFFFFVQFFLCALGELLRHNVMSVSKENTDLHHRETALMHAVRLNRREIEAYLRMSGNDHPSPEDTDRLFSMLKPTSQRNLVNAVRQYLKSHLMDDCDLAHHFPCLTKSETDVCRLILAGKKRREISMLLGKTENNVDVTRNHIRKKLNVPTNQDLQKFLINLLIEKEYPNTEEINKILHRKRSYFFITCHYPFSIQIRIMASCFFPVFPAFPKSFPISSYTYNLAA</sequence>
<dbReference type="InterPro" id="IPR036388">
    <property type="entry name" value="WH-like_DNA-bd_sf"/>
</dbReference>
<organism evidence="3 4">
    <name type="scientific">Alloprevotella rava F0323</name>
    <dbReference type="NCBI Taxonomy" id="679199"/>
    <lineage>
        <taxon>Bacteria</taxon>
        <taxon>Pseudomonadati</taxon>
        <taxon>Bacteroidota</taxon>
        <taxon>Bacteroidia</taxon>
        <taxon>Bacteroidales</taxon>
        <taxon>Prevotellaceae</taxon>
        <taxon>Alloprevotella</taxon>
    </lineage>
</organism>